<dbReference type="RefSeq" id="WP_128497263.1">
    <property type="nucleotide sequence ID" value="NZ_RZNC01000001.1"/>
</dbReference>
<evidence type="ECO:0000259" key="5">
    <source>
        <dbReference type="PROSITE" id="PS50931"/>
    </source>
</evidence>
<comment type="caution">
    <text evidence="6">The sequence shown here is derived from an EMBL/GenBank/DDBJ whole genome shotgun (WGS) entry which is preliminary data.</text>
</comment>
<dbReference type="InterPro" id="IPR036390">
    <property type="entry name" value="WH_DNA-bd_sf"/>
</dbReference>
<dbReference type="EMBL" id="RZNC01000001">
    <property type="protein sequence ID" value="RWZ68036.1"/>
    <property type="molecule type" value="Genomic_DNA"/>
</dbReference>
<dbReference type="GO" id="GO:0003677">
    <property type="term" value="F:DNA binding"/>
    <property type="evidence" value="ECO:0007669"/>
    <property type="project" value="UniProtKB-KW"/>
</dbReference>
<keyword evidence="7" id="KW-1185">Reference proteome</keyword>
<evidence type="ECO:0000313" key="7">
    <source>
        <dbReference type="Proteomes" id="UP000288603"/>
    </source>
</evidence>
<feature type="domain" description="HTH lysR-type" evidence="5">
    <location>
        <begin position="20"/>
        <end position="55"/>
    </location>
</feature>
<sequence>MCVTWNASRCSATNSTSDGQRLGVAQPALSKRIRKIEAELGVELFARGGHSVSLTDAGVGLVAHAREVLARWRAMTPEGRVARRVALPWRGSAAPFVIRGRQIAARAPRGTVALVRV</sequence>
<evidence type="ECO:0000256" key="1">
    <source>
        <dbReference type="ARBA" id="ARBA00009437"/>
    </source>
</evidence>
<keyword evidence="4" id="KW-0804">Transcription</keyword>
<gene>
    <name evidence="6" type="ORF">ELQ92_01925</name>
</gene>
<dbReference type="Pfam" id="PF00126">
    <property type="entry name" value="HTH_1"/>
    <property type="match status" value="1"/>
</dbReference>
<dbReference type="PANTHER" id="PTHR30346">
    <property type="entry name" value="TRANSCRIPTIONAL DUAL REGULATOR HCAR-RELATED"/>
    <property type="match status" value="1"/>
</dbReference>
<evidence type="ECO:0000256" key="3">
    <source>
        <dbReference type="ARBA" id="ARBA00023125"/>
    </source>
</evidence>
<dbReference type="Proteomes" id="UP000288603">
    <property type="component" value="Unassembled WGS sequence"/>
</dbReference>
<dbReference type="InterPro" id="IPR000847">
    <property type="entry name" value="LysR_HTH_N"/>
</dbReference>
<dbReference type="AlphaFoldDB" id="A0A3S4ECE4"/>
<name>A0A3S4ECE4_9MICO</name>
<dbReference type="GO" id="GO:0032993">
    <property type="term" value="C:protein-DNA complex"/>
    <property type="evidence" value="ECO:0007669"/>
    <property type="project" value="TreeGrafter"/>
</dbReference>
<organism evidence="6 7">
    <name type="scientific">Labedella populi</name>
    <dbReference type="NCBI Taxonomy" id="2498850"/>
    <lineage>
        <taxon>Bacteria</taxon>
        <taxon>Bacillati</taxon>
        <taxon>Actinomycetota</taxon>
        <taxon>Actinomycetes</taxon>
        <taxon>Micrococcales</taxon>
        <taxon>Microbacteriaceae</taxon>
        <taxon>Labedella</taxon>
    </lineage>
</organism>
<keyword evidence="3" id="KW-0238">DNA-binding</keyword>
<reference evidence="6 7" key="1">
    <citation type="submission" date="2018-12" db="EMBL/GenBank/DDBJ databases">
        <authorList>
            <person name="Li F."/>
        </authorList>
    </citation>
    <scope>NUCLEOTIDE SEQUENCE [LARGE SCALE GENOMIC DNA]</scope>
    <source>
        <strain evidence="6 7">8H24J-4-2</strain>
    </source>
</reference>
<dbReference type="PANTHER" id="PTHR30346:SF0">
    <property type="entry name" value="HCA OPERON TRANSCRIPTIONAL ACTIVATOR HCAR"/>
    <property type="match status" value="1"/>
</dbReference>
<protein>
    <submittedName>
        <fullName evidence="6">LysR family transcriptional regulator</fullName>
    </submittedName>
</protein>
<keyword evidence="2" id="KW-0805">Transcription regulation</keyword>
<dbReference type="PRINTS" id="PR00039">
    <property type="entry name" value="HTHLYSR"/>
</dbReference>
<proteinExistence type="inferred from homology"/>
<evidence type="ECO:0000313" key="6">
    <source>
        <dbReference type="EMBL" id="RWZ68036.1"/>
    </source>
</evidence>
<comment type="similarity">
    <text evidence="1">Belongs to the LysR transcriptional regulatory family.</text>
</comment>
<accession>A0A3S4ECE4</accession>
<dbReference type="OrthoDB" id="8717159at2"/>
<evidence type="ECO:0000256" key="4">
    <source>
        <dbReference type="ARBA" id="ARBA00023163"/>
    </source>
</evidence>
<dbReference type="GO" id="GO:0003700">
    <property type="term" value="F:DNA-binding transcription factor activity"/>
    <property type="evidence" value="ECO:0007669"/>
    <property type="project" value="InterPro"/>
</dbReference>
<dbReference type="InterPro" id="IPR036388">
    <property type="entry name" value="WH-like_DNA-bd_sf"/>
</dbReference>
<dbReference type="Gene3D" id="1.10.10.10">
    <property type="entry name" value="Winged helix-like DNA-binding domain superfamily/Winged helix DNA-binding domain"/>
    <property type="match status" value="1"/>
</dbReference>
<evidence type="ECO:0000256" key="2">
    <source>
        <dbReference type="ARBA" id="ARBA00023015"/>
    </source>
</evidence>
<dbReference type="SUPFAM" id="SSF46785">
    <property type="entry name" value="Winged helix' DNA-binding domain"/>
    <property type="match status" value="1"/>
</dbReference>
<dbReference type="PROSITE" id="PS50931">
    <property type="entry name" value="HTH_LYSR"/>
    <property type="match status" value="1"/>
</dbReference>